<dbReference type="CDD" id="cd18095">
    <property type="entry name" value="SpoU-like_rRNA-MTase"/>
    <property type="match status" value="1"/>
</dbReference>
<comment type="similarity">
    <text evidence="1">Belongs to the class IV-like SAM-binding methyltransferase superfamily. RNA methyltransferase TrmH family.</text>
</comment>
<evidence type="ECO:0000256" key="2">
    <source>
        <dbReference type="ARBA" id="ARBA00022603"/>
    </source>
</evidence>
<keyword evidence="6" id="KW-1185">Reference proteome</keyword>
<dbReference type="InterPro" id="IPR029026">
    <property type="entry name" value="tRNA_m1G_MTases_N"/>
</dbReference>
<dbReference type="InterPro" id="IPR013123">
    <property type="entry name" value="SpoU_subst-bd"/>
</dbReference>
<dbReference type="PANTHER" id="PTHR43191">
    <property type="entry name" value="RRNA METHYLTRANSFERASE 3"/>
    <property type="match status" value="1"/>
</dbReference>
<dbReference type="SMART" id="SM00967">
    <property type="entry name" value="SpoU_sub_bind"/>
    <property type="match status" value="1"/>
</dbReference>
<gene>
    <name evidence="5" type="primary">spoU</name>
    <name evidence="5" type="ORF">LPAF129_01850</name>
</gene>
<dbReference type="Pfam" id="PF22435">
    <property type="entry name" value="MRM3-like_sub_bind"/>
    <property type="match status" value="1"/>
</dbReference>
<evidence type="ECO:0000256" key="1">
    <source>
        <dbReference type="ARBA" id="ARBA00007228"/>
    </source>
</evidence>
<comment type="caution">
    <text evidence="5">The sequence shown here is derived from an EMBL/GenBank/DDBJ whole genome shotgun (WGS) entry which is preliminary data.</text>
</comment>
<name>A0ABQ5JHF8_9LACO</name>
<evidence type="ECO:0000313" key="6">
    <source>
        <dbReference type="Proteomes" id="UP001055149"/>
    </source>
</evidence>
<dbReference type="PANTHER" id="PTHR43191:SF2">
    <property type="entry name" value="RRNA METHYLTRANSFERASE 3, MITOCHONDRIAL"/>
    <property type="match status" value="1"/>
</dbReference>
<dbReference type="InterPro" id="IPR029028">
    <property type="entry name" value="Alpha/beta_knot_MTases"/>
</dbReference>
<dbReference type="SUPFAM" id="SSF75217">
    <property type="entry name" value="alpha/beta knot"/>
    <property type="match status" value="1"/>
</dbReference>
<evidence type="ECO:0000313" key="5">
    <source>
        <dbReference type="EMBL" id="GKS80500.1"/>
    </source>
</evidence>
<keyword evidence="3" id="KW-0808">Transferase</keyword>
<dbReference type="Gene3D" id="3.30.1330.30">
    <property type="match status" value="1"/>
</dbReference>
<dbReference type="InterPro" id="IPR029064">
    <property type="entry name" value="Ribosomal_eL30-like_sf"/>
</dbReference>
<feature type="domain" description="RNA 2-O ribose methyltransferase substrate binding" evidence="4">
    <location>
        <begin position="31"/>
        <end position="102"/>
    </location>
</feature>
<protein>
    <submittedName>
        <fullName evidence="5">23S rRNA methyltransferase</fullName>
    </submittedName>
</protein>
<dbReference type="SUPFAM" id="SSF55315">
    <property type="entry name" value="L30e-like"/>
    <property type="match status" value="1"/>
</dbReference>
<dbReference type="GO" id="GO:0008168">
    <property type="term" value="F:methyltransferase activity"/>
    <property type="evidence" value="ECO:0007669"/>
    <property type="project" value="UniProtKB-KW"/>
</dbReference>
<dbReference type="GO" id="GO:0032259">
    <property type="term" value="P:methylation"/>
    <property type="evidence" value="ECO:0007669"/>
    <property type="project" value="UniProtKB-KW"/>
</dbReference>
<proteinExistence type="inferred from homology"/>
<dbReference type="InterPro" id="IPR001537">
    <property type="entry name" value="SpoU_MeTrfase"/>
</dbReference>
<dbReference type="InterPro" id="IPR053888">
    <property type="entry name" value="MRM3-like_sub_bind"/>
</dbReference>
<sequence length="256" mass="27922">MKTIQSTGNQTVKNWKKLAAKKGRLKQEKYLLEGWHLVKEAIHANEKILEIMGTAEALAQEQLQIDLNQVDLYEISPEVAQQLSETPSPQGIFATVALKQTEAVLPTEITGSWLFLDTVQDPGNVGTMVRTADAAGFAGVVLSKGSVDMYQPKLVRAMQGSQFHIQIVQDDLAKWTTAFKAQGLPVFGSELNDQARSYDQVGRHEDFAVMMGNEGNGLSQEMLAATSMNLYIPIKGQAESLNVAVAAGILMFALKA</sequence>
<dbReference type="Proteomes" id="UP001055149">
    <property type="component" value="Unassembled WGS sequence"/>
</dbReference>
<evidence type="ECO:0000256" key="3">
    <source>
        <dbReference type="ARBA" id="ARBA00022679"/>
    </source>
</evidence>
<organism evidence="5 6">
    <name type="scientific">Ligilactobacillus pabuli</name>
    <dbReference type="NCBI Taxonomy" id="2886039"/>
    <lineage>
        <taxon>Bacteria</taxon>
        <taxon>Bacillati</taxon>
        <taxon>Bacillota</taxon>
        <taxon>Bacilli</taxon>
        <taxon>Lactobacillales</taxon>
        <taxon>Lactobacillaceae</taxon>
        <taxon>Ligilactobacillus</taxon>
    </lineage>
</organism>
<accession>A0ABQ5JHF8</accession>
<dbReference type="InterPro" id="IPR051259">
    <property type="entry name" value="rRNA_Methyltransferase"/>
</dbReference>
<dbReference type="Pfam" id="PF00588">
    <property type="entry name" value="SpoU_methylase"/>
    <property type="match status" value="1"/>
</dbReference>
<dbReference type="EMBL" id="BQXH01000001">
    <property type="protein sequence ID" value="GKS80500.1"/>
    <property type="molecule type" value="Genomic_DNA"/>
</dbReference>
<evidence type="ECO:0000259" key="4">
    <source>
        <dbReference type="SMART" id="SM00967"/>
    </source>
</evidence>
<keyword evidence="2 5" id="KW-0489">Methyltransferase</keyword>
<dbReference type="RefSeq" id="WP_244054102.1">
    <property type="nucleotide sequence ID" value="NZ_BQXH01000001.1"/>
</dbReference>
<dbReference type="Gene3D" id="3.40.1280.10">
    <property type="match status" value="1"/>
</dbReference>
<reference evidence="5" key="1">
    <citation type="journal article" date="2022" name="Int. J. Syst. Evol. Microbiol.">
        <title>A novel species of lactic acid bacteria, Ligilactobacillus pabuli sp. nov., isolated from alfalfa silage.</title>
        <authorList>
            <person name="Tohno M."/>
            <person name="Tanizawa Y."/>
            <person name="Sawada H."/>
            <person name="Sakamoto M."/>
            <person name="Ohkuma M."/>
            <person name="Kobayashi H."/>
        </authorList>
    </citation>
    <scope>NUCLEOTIDE SEQUENCE</scope>
    <source>
        <strain evidence="5">AF129</strain>
    </source>
</reference>